<dbReference type="GO" id="GO:0032543">
    <property type="term" value="P:mitochondrial translation"/>
    <property type="evidence" value="ECO:0007669"/>
    <property type="project" value="TreeGrafter"/>
</dbReference>
<dbReference type="GO" id="GO:0003735">
    <property type="term" value="F:structural constituent of ribosome"/>
    <property type="evidence" value="ECO:0007669"/>
    <property type="project" value="InterPro"/>
</dbReference>
<organism evidence="5">
    <name type="scientific">Colpomenia peregrina</name>
    <dbReference type="NCBI Taxonomy" id="27965"/>
    <lineage>
        <taxon>Eukaryota</taxon>
        <taxon>Sar</taxon>
        <taxon>Stramenopiles</taxon>
        <taxon>Ochrophyta</taxon>
        <taxon>PX clade</taxon>
        <taxon>Phaeophyceae</taxon>
        <taxon>Ectocarpales</taxon>
        <taxon>Scytosiphonaceae</taxon>
        <taxon>Colpomenia</taxon>
    </lineage>
</organism>
<dbReference type="InterPro" id="IPR020798">
    <property type="entry name" value="Ribosomal_uL16_CS"/>
</dbReference>
<evidence type="ECO:0000256" key="2">
    <source>
        <dbReference type="ARBA" id="ARBA00022980"/>
    </source>
</evidence>
<keyword evidence="2 4" id="KW-0689">Ribosomal protein</keyword>
<keyword evidence="3 4" id="KW-0687">Ribonucleoprotein</keyword>
<dbReference type="CDD" id="cd01433">
    <property type="entry name" value="Ribosomal_L16_L10e"/>
    <property type="match status" value="1"/>
</dbReference>
<evidence type="ECO:0000313" key="5">
    <source>
        <dbReference type="EMBL" id="AIR12176.1"/>
    </source>
</evidence>
<dbReference type="PRINTS" id="PR00060">
    <property type="entry name" value="RIBOSOMALL16"/>
</dbReference>
<accession>A0A0U1XD57</accession>
<evidence type="ECO:0000256" key="3">
    <source>
        <dbReference type="ARBA" id="ARBA00023274"/>
    </source>
</evidence>
<dbReference type="EMBL" id="KM244739">
    <property type="protein sequence ID" value="AIR12176.1"/>
    <property type="molecule type" value="Genomic_DNA"/>
</dbReference>
<dbReference type="InterPro" id="IPR016180">
    <property type="entry name" value="Ribosomal_uL16_dom"/>
</dbReference>
<dbReference type="AlphaFoldDB" id="A0A0U1XD57"/>
<dbReference type="PANTHER" id="PTHR12220">
    <property type="entry name" value="50S/60S RIBOSOMAL PROTEIN L16"/>
    <property type="match status" value="1"/>
</dbReference>
<dbReference type="PANTHER" id="PTHR12220:SF13">
    <property type="entry name" value="LARGE RIBOSOMAL SUBUNIT PROTEIN UL16M"/>
    <property type="match status" value="1"/>
</dbReference>
<reference evidence="5" key="1">
    <citation type="journal article" date="2014" name="Mitochondrial DNA">
        <title>Complete mitochondrial genome of the brown alga Colpomenia peregrina (Scytosiphonaceae, Phaeophyceae): genome characterization and comparative analyses.</title>
        <authorList>
            <person name="Liu F."/>
            <person name="Pang S."/>
            <person name="Li J."/>
            <person name="Li X."/>
        </authorList>
    </citation>
    <scope>NUCLEOTIDE SEQUENCE</scope>
</reference>
<dbReference type="InterPro" id="IPR036920">
    <property type="entry name" value="Ribosomal_uL16_sf"/>
</dbReference>
<dbReference type="SUPFAM" id="SSF54686">
    <property type="entry name" value="Ribosomal protein L16p/L10e"/>
    <property type="match status" value="1"/>
</dbReference>
<dbReference type="PROSITE" id="PS00701">
    <property type="entry name" value="RIBOSOMAL_L16_2"/>
    <property type="match status" value="1"/>
</dbReference>
<comment type="similarity">
    <text evidence="1 4">Belongs to the universal ribosomal protein uL16 family.</text>
</comment>
<evidence type="ECO:0000256" key="4">
    <source>
        <dbReference type="RuleBase" id="RU004413"/>
    </source>
</evidence>
<geneLocation type="mitochondrion" evidence="5"/>
<dbReference type="NCBIfam" id="TIGR01164">
    <property type="entry name" value="rplP_bact"/>
    <property type="match status" value="1"/>
</dbReference>
<evidence type="ECO:0000256" key="1">
    <source>
        <dbReference type="ARBA" id="ARBA00008931"/>
    </source>
</evidence>
<dbReference type="Pfam" id="PF00252">
    <property type="entry name" value="Ribosomal_L16"/>
    <property type="match status" value="1"/>
</dbReference>
<sequence length="137" mass="15437">MLIQPKKTKYRKYFKPRRIPKNSTKTQKLKELNYFALIAMESGFLTGKQIEAARQNIRRKVKREGKLEILVFPDIAVSKKASAARMGKGKGKVDHWIATLAAGNTVFLLYGVEAEHGIPALKSGANKLPIKLKIFKL</sequence>
<dbReference type="GeneID" id="20864692"/>
<dbReference type="RefSeq" id="YP_009092613.1">
    <property type="nucleotide sequence ID" value="NC_025302.1"/>
</dbReference>
<proteinExistence type="inferred from homology"/>
<dbReference type="InterPro" id="IPR000114">
    <property type="entry name" value="Ribosomal_uL16_bact-type"/>
</dbReference>
<dbReference type="GO" id="GO:0005762">
    <property type="term" value="C:mitochondrial large ribosomal subunit"/>
    <property type="evidence" value="ECO:0007669"/>
    <property type="project" value="TreeGrafter"/>
</dbReference>
<gene>
    <name evidence="5" type="primary">rpl16</name>
    <name evidence="5" type="ORF">CopeMp15</name>
</gene>
<protein>
    <submittedName>
        <fullName evidence="5">Ribosomal protein L16</fullName>
    </submittedName>
</protein>
<keyword evidence="5" id="KW-0496">Mitochondrion</keyword>
<dbReference type="InterPro" id="IPR047873">
    <property type="entry name" value="Ribosomal_uL16"/>
</dbReference>
<name>A0A0U1XD57_9PHAE</name>
<dbReference type="GO" id="GO:0019843">
    <property type="term" value="F:rRNA binding"/>
    <property type="evidence" value="ECO:0007669"/>
    <property type="project" value="InterPro"/>
</dbReference>
<dbReference type="Gene3D" id="3.90.1170.10">
    <property type="entry name" value="Ribosomal protein L10e/L16"/>
    <property type="match status" value="1"/>
</dbReference>